<reference evidence="6" key="1">
    <citation type="submission" date="2018-07" db="EMBL/GenBank/DDBJ databases">
        <authorList>
            <person name="Liu B.-T."/>
            <person name="Du Z."/>
        </authorList>
    </citation>
    <scope>NUCLEOTIDE SEQUENCE [LARGE SCALE GENOMIC DNA]</scope>
    <source>
        <strain evidence="6">XYN52</strain>
    </source>
</reference>
<evidence type="ECO:0000256" key="1">
    <source>
        <dbReference type="ARBA" id="ARBA00023015"/>
    </source>
</evidence>
<dbReference type="SUPFAM" id="SSF47413">
    <property type="entry name" value="lambda repressor-like DNA-binding domains"/>
    <property type="match status" value="1"/>
</dbReference>
<dbReference type="PANTHER" id="PTHR30146:SF152">
    <property type="entry name" value="TRANSCRIPTIONAL REGULATORY PROTEIN"/>
    <property type="match status" value="1"/>
</dbReference>
<gene>
    <name evidence="5" type="ORF">DVH29_10425</name>
</gene>
<dbReference type="CDD" id="cd01392">
    <property type="entry name" value="HTH_LacI"/>
    <property type="match status" value="1"/>
</dbReference>
<evidence type="ECO:0000313" key="5">
    <source>
        <dbReference type="EMBL" id="RDE08700.1"/>
    </source>
</evidence>
<protein>
    <submittedName>
        <fullName evidence="5">LacI family DNA-binding transcriptional regulator</fullName>
    </submittedName>
</protein>
<dbReference type="OrthoDB" id="9805774at2"/>
<dbReference type="SMART" id="SM00354">
    <property type="entry name" value="HTH_LACI"/>
    <property type="match status" value="1"/>
</dbReference>
<evidence type="ECO:0000313" key="6">
    <source>
        <dbReference type="Proteomes" id="UP000253759"/>
    </source>
</evidence>
<evidence type="ECO:0000259" key="4">
    <source>
        <dbReference type="PROSITE" id="PS50932"/>
    </source>
</evidence>
<dbReference type="CDD" id="cd06307">
    <property type="entry name" value="PBP1_sugar_binding"/>
    <property type="match status" value="1"/>
</dbReference>
<dbReference type="SUPFAM" id="SSF53822">
    <property type="entry name" value="Periplasmic binding protein-like I"/>
    <property type="match status" value="1"/>
</dbReference>
<dbReference type="Proteomes" id="UP000253759">
    <property type="component" value="Unassembled WGS sequence"/>
</dbReference>
<dbReference type="InterPro" id="IPR000843">
    <property type="entry name" value="HTH_LacI"/>
</dbReference>
<dbReference type="PANTHER" id="PTHR30146">
    <property type="entry name" value="LACI-RELATED TRANSCRIPTIONAL REPRESSOR"/>
    <property type="match status" value="1"/>
</dbReference>
<dbReference type="GO" id="GO:0000976">
    <property type="term" value="F:transcription cis-regulatory region binding"/>
    <property type="evidence" value="ECO:0007669"/>
    <property type="project" value="TreeGrafter"/>
</dbReference>
<evidence type="ECO:0000256" key="3">
    <source>
        <dbReference type="ARBA" id="ARBA00023163"/>
    </source>
</evidence>
<dbReference type="GO" id="GO:0003700">
    <property type="term" value="F:DNA-binding transcription factor activity"/>
    <property type="evidence" value="ECO:0007669"/>
    <property type="project" value="TreeGrafter"/>
</dbReference>
<proteinExistence type="predicted"/>
<dbReference type="InterPro" id="IPR028082">
    <property type="entry name" value="Peripla_BP_I"/>
</dbReference>
<comment type="caution">
    <text evidence="5">The sequence shown here is derived from an EMBL/GenBank/DDBJ whole genome shotgun (WGS) entry which is preliminary data.</text>
</comment>
<keyword evidence="3" id="KW-0804">Transcription</keyword>
<keyword evidence="1" id="KW-0805">Transcription regulation</keyword>
<accession>A0A369W5R5</accession>
<name>A0A369W5R5_9HYPH</name>
<dbReference type="Gene3D" id="3.40.50.2300">
    <property type="match status" value="2"/>
</dbReference>
<dbReference type="PROSITE" id="PS00356">
    <property type="entry name" value="HTH_LACI_1"/>
    <property type="match status" value="1"/>
</dbReference>
<dbReference type="RefSeq" id="WP_114646113.1">
    <property type="nucleotide sequence ID" value="NZ_QQNH01000013.1"/>
</dbReference>
<keyword evidence="2 5" id="KW-0238">DNA-binding</keyword>
<organism evidence="5 6">
    <name type="scientific">Pelagibacterium lacus</name>
    <dbReference type="NCBI Taxonomy" id="2282655"/>
    <lineage>
        <taxon>Bacteria</taxon>
        <taxon>Pseudomonadati</taxon>
        <taxon>Pseudomonadota</taxon>
        <taxon>Alphaproteobacteria</taxon>
        <taxon>Hyphomicrobiales</taxon>
        <taxon>Devosiaceae</taxon>
        <taxon>Pelagibacterium</taxon>
    </lineage>
</organism>
<dbReference type="InterPro" id="IPR010982">
    <property type="entry name" value="Lambda_DNA-bd_dom_sf"/>
</dbReference>
<dbReference type="EMBL" id="QQNH01000013">
    <property type="protein sequence ID" value="RDE08700.1"/>
    <property type="molecule type" value="Genomic_DNA"/>
</dbReference>
<keyword evidence="6" id="KW-1185">Reference proteome</keyword>
<dbReference type="Gene3D" id="1.10.260.40">
    <property type="entry name" value="lambda repressor-like DNA-binding domains"/>
    <property type="match status" value="1"/>
</dbReference>
<feature type="domain" description="HTH lacI-type" evidence="4">
    <location>
        <begin position="5"/>
        <end position="60"/>
    </location>
</feature>
<dbReference type="PRINTS" id="PR00036">
    <property type="entry name" value="HTHLACI"/>
</dbReference>
<dbReference type="Pfam" id="PF00356">
    <property type="entry name" value="LacI"/>
    <property type="match status" value="1"/>
</dbReference>
<dbReference type="PROSITE" id="PS50932">
    <property type="entry name" value="HTH_LACI_2"/>
    <property type="match status" value="1"/>
</dbReference>
<dbReference type="Pfam" id="PF13407">
    <property type="entry name" value="Peripla_BP_4"/>
    <property type="match status" value="1"/>
</dbReference>
<evidence type="ECO:0000256" key="2">
    <source>
        <dbReference type="ARBA" id="ARBA00023125"/>
    </source>
</evidence>
<sequence length="346" mass="37862">MPRRPTIADIAEKAGVSTATVDRVLNERRPVSQKAVRQVNEAAEKLNYFAKPLLKRRLAEFSPERAFAFVMLGQTPYLNSLAQALIDAVEARPDINGTAQALFVEEFQAKAIVDQLREAEENADAIGLVATIDHPVVADEIRRMRDASVPVISIQSTLTQAPTAGHVGAADRQAGRTAGWAMKRCVSKTGSVEILIDGLHVDGYHNLEMEDCESGFTSYLRQHAPNLRIAGTHSYQSDEEAFEITSQIIQERSGTVGYYIVGRGHDGAIRALRDNLSPGDLSVVCHDLTATTRSALMDGYVDIVIDTPIQRLADNAVNALCRIMKAPDEAPININIPFDIYTPENI</sequence>
<dbReference type="InterPro" id="IPR025997">
    <property type="entry name" value="SBP_2_dom"/>
</dbReference>
<dbReference type="AlphaFoldDB" id="A0A369W5R5"/>